<sequence length="294" mass="34660">MTRFARAKGSKSSNERLPEDATSWHTMREQMEEKKREVLETKKRKEFEDKRKENYKNFLEERENDIKPEWADFEQSSKNNIEGLKKLKMKKKENLMKEMNVSMKISIWQNKKKRKLNVDSVDQIDMNIEELSESGETPTKKKKKDKLKNKNKIEQESIQIEKDGNVNSDDDAPEETSAKVKPTMLKNKKIKSHKKESLKIPSVIQTADSEDKVQIKGDKEENINKNSLKKEKLKKKKNGNIDAPKPKKSPEEMTEDEIKRFAKKKAKRMRQLENKKKESNRTRSETFSRTTITQ</sequence>
<reference evidence="1" key="1">
    <citation type="submission" date="2022-04" db="EMBL/GenBank/DDBJ databases">
        <title>Chromosome-scale genome assembly of Holotrichia oblita Faldermann.</title>
        <authorList>
            <person name="Rongchong L."/>
        </authorList>
    </citation>
    <scope>NUCLEOTIDE SEQUENCE</scope>
    <source>
        <strain evidence="1">81SQS9</strain>
    </source>
</reference>
<dbReference type="Proteomes" id="UP001056778">
    <property type="component" value="Chromosome 8"/>
</dbReference>
<evidence type="ECO:0000313" key="1">
    <source>
        <dbReference type="EMBL" id="KAI4455980.1"/>
    </source>
</evidence>
<organism evidence="1 2">
    <name type="scientific">Holotrichia oblita</name>
    <name type="common">Chafer beetle</name>
    <dbReference type="NCBI Taxonomy" id="644536"/>
    <lineage>
        <taxon>Eukaryota</taxon>
        <taxon>Metazoa</taxon>
        <taxon>Ecdysozoa</taxon>
        <taxon>Arthropoda</taxon>
        <taxon>Hexapoda</taxon>
        <taxon>Insecta</taxon>
        <taxon>Pterygota</taxon>
        <taxon>Neoptera</taxon>
        <taxon>Endopterygota</taxon>
        <taxon>Coleoptera</taxon>
        <taxon>Polyphaga</taxon>
        <taxon>Scarabaeiformia</taxon>
        <taxon>Scarabaeidae</taxon>
        <taxon>Melolonthinae</taxon>
        <taxon>Holotrichia</taxon>
    </lineage>
</organism>
<keyword evidence="2" id="KW-1185">Reference proteome</keyword>
<gene>
    <name evidence="1" type="ORF">MML48_8g00018836</name>
</gene>
<evidence type="ECO:0000313" key="2">
    <source>
        <dbReference type="Proteomes" id="UP001056778"/>
    </source>
</evidence>
<proteinExistence type="predicted"/>
<name>A0ACB9SL97_HOLOL</name>
<protein>
    <submittedName>
        <fullName evidence="1">Uncharacterized protein</fullName>
    </submittedName>
</protein>
<accession>A0ACB9SL97</accession>
<dbReference type="EMBL" id="CM043022">
    <property type="protein sequence ID" value="KAI4455980.1"/>
    <property type="molecule type" value="Genomic_DNA"/>
</dbReference>
<comment type="caution">
    <text evidence="1">The sequence shown here is derived from an EMBL/GenBank/DDBJ whole genome shotgun (WGS) entry which is preliminary data.</text>
</comment>